<accession>A0A550HX34</accession>
<evidence type="ECO:0000256" key="1">
    <source>
        <dbReference type="SAM" id="Phobius"/>
    </source>
</evidence>
<gene>
    <name evidence="2" type="ORF">FGM01_13740</name>
</gene>
<evidence type="ECO:0000313" key="2">
    <source>
        <dbReference type="EMBL" id="TRO63324.1"/>
    </source>
</evidence>
<keyword evidence="3" id="KW-1185">Reference proteome</keyword>
<sequence>MYIAVLLFAGSFSAILTYCLNNKMRLGGVMASSAISVVAAGFFILFPKFAGNYLTTHIPSVVMGASFIGMATYKMITSSWVIALSGLLFPVIYLFSGSFFEGYGGSLGTSAAIALGSVFFLQWLIIKIQSS</sequence>
<dbReference type="OrthoDB" id="768533at2"/>
<protein>
    <submittedName>
        <fullName evidence="2">Uncharacterized protein</fullName>
    </submittedName>
</protein>
<evidence type="ECO:0000313" key="3">
    <source>
        <dbReference type="Proteomes" id="UP000315131"/>
    </source>
</evidence>
<dbReference type="AlphaFoldDB" id="A0A550HX34"/>
<proteinExistence type="predicted"/>
<feature type="transmembrane region" description="Helical" evidence="1">
    <location>
        <begin position="107"/>
        <end position="126"/>
    </location>
</feature>
<organism evidence="2 3">
    <name type="scientific">Christiangramia sabulilitoris</name>
    <dbReference type="NCBI Taxonomy" id="2583991"/>
    <lineage>
        <taxon>Bacteria</taxon>
        <taxon>Pseudomonadati</taxon>
        <taxon>Bacteroidota</taxon>
        <taxon>Flavobacteriia</taxon>
        <taxon>Flavobacteriales</taxon>
        <taxon>Flavobacteriaceae</taxon>
        <taxon>Christiangramia</taxon>
    </lineage>
</organism>
<comment type="caution">
    <text evidence="2">The sequence shown here is derived from an EMBL/GenBank/DDBJ whole genome shotgun (WGS) entry which is preliminary data.</text>
</comment>
<keyword evidence="1" id="KW-0812">Transmembrane</keyword>
<dbReference type="Proteomes" id="UP000315131">
    <property type="component" value="Unassembled WGS sequence"/>
</dbReference>
<dbReference type="EMBL" id="VHSF01000004">
    <property type="protein sequence ID" value="TRO63324.1"/>
    <property type="molecule type" value="Genomic_DNA"/>
</dbReference>
<keyword evidence="1" id="KW-1133">Transmembrane helix</keyword>
<feature type="transmembrane region" description="Helical" evidence="1">
    <location>
        <begin position="29"/>
        <end position="50"/>
    </location>
</feature>
<reference evidence="2 3" key="1">
    <citation type="submission" date="2019-06" db="EMBL/GenBank/DDBJ databases">
        <title>Gramella sabulilitoris sp. nov., isolated from a marine sand.</title>
        <authorList>
            <person name="Yoon J.-H."/>
        </authorList>
    </citation>
    <scope>NUCLEOTIDE SEQUENCE [LARGE SCALE GENOMIC DNA]</scope>
    <source>
        <strain evidence="2 3">HSMS-1</strain>
    </source>
</reference>
<feature type="transmembrane region" description="Helical" evidence="1">
    <location>
        <begin position="71"/>
        <end position="95"/>
    </location>
</feature>
<keyword evidence="1" id="KW-0472">Membrane</keyword>
<name>A0A550HX34_9FLAO</name>